<keyword evidence="2" id="KW-1185">Reference proteome</keyword>
<evidence type="ECO:0000313" key="2">
    <source>
        <dbReference type="Proteomes" id="UP000789702"/>
    </source>
</evidence>
<reference evidence="1" key="1">
    <citation type="submission" date="2021-06" db="EMBL/GenBank/DDBJ databases">
        <authorList>
            <person name="Kallberg Y."/>
            <person name="Tangrot J."/>
            <person name="Rosling A."/>
        </authorList>
    </citation>
    <scope>NUCLEOTIDE SEQUENCE</scope>
    <source>
        <strain evidence="1">IL203A</strain>
    </source>
</reference>
<organism evidence="1 2">
    <name type="scientific">Dentiscutata heterogama</name>
    <dbReference type="NCBI Taxonomy" id="1316150"/>
    <lineage>
        <taxon>Eukaryota</taxon>
        <taxon>Fungi</taxon>
        <taxon>Fungi incertae sedis</taxon>
        <taxon>Mucoromycota</taxon>
        <taxon>Glomeromycotina</taxon>
        <taxon>Glomeromycetes</taxon>
        <taxon>Diversisporales</taxon>
        <taxon>Gigasporaceae</taxon>
        <taxon>Dentiscutata</taxon>
    </lineage>
</organism>
<dbReference type="EMBL" id="CAJVPU010015799">
    <property type="protein sequence ID" value="CAG8648957.1"/>
    <property type="molecule type" value="Genomic_DNA"/>
</dbReference>
<name>A0ACA9NGK0_9GLOM</name>
<proteinExistence type="predicted"/>
<feature type="non-terminal residue" evidence="1">
    <location>
        <position position="1"/>
    </location>
</feature>
<accession>A0ACA9NGK0</accession>
<gene>
    <name evidence="1" type="ORF">DHETER_LOCUS9195</name>
</gene>
<protein>
    <submittedName>
        <fullName evidence="1">3043_t:CDS:1</fullName>
    </submittedName>
</protein>
<sequence length="236" mass="27351">VASILALLLASPKNCMTTRWSRLPLGRKVHAYAFATPCVMSEALSVRVQPLVTSVAYGNDVVCRLSLGHVLDLRNMVRFLGSNKSKSGEAGEETASKIIKKFIDYQSRTFSNDERGRESRDEFENWFYKVRNDCYQHMQNPKLYPPGKVYWIVNGNRVPYCEDNNDQEDSDDEEEGMDREKSFLEDKTNKQYYMLDVDVEKIFNEVSFSPRMMMDHLPHIYGNTVNDKVYIRMAIE</sequence>
<comment type="caution">
    <text evidence="1">The sequence shown here is derived from an EMBL/GenBank/DDBJ whole genome shotgun (WGS) entry which is preliminary data.</text>
</comment>
<dbReference type="Proteomes" id="UP000789702">
    <property type="component" value="Unassembled WGS sequence"/>
</dbReference>
<evidence type="ECO:0000313" key="1">
    <source>
        <dbReference type="EMBL" id="CAG8648957.1"/>
    </source>
</evidence>